<organism evidence="2 3">
    <name type="scientific">Punica granatum</name>
    <name type="common">Pomegranate</name>
    <dbReference type="NCBI Taxonomy" id="22663"/>
    <lineage>
        <taxon>Eukaryota</taxon>
        <taxon>Viridiplantae</taxon>
        <taxon>Streptophyta</taxon>
        <taxon>Embryophyta</taxon>
        <taxon>Tracheophyta</taxon>
        <taxon>Spermatophyta</taxon>
        <taxon>Magnoliopsida</taxon>
        <taxon>eudicotyledons</taxon>
        <taxon>Gunneridae</taxon>
        <taxon>Pentapetalae</taxon>
        <taxon>rosids</taxon>
        <taxon>malvids</taxon>
        <taxon>Myrtales</taxon>
        <taxon>Lythraceae</taxon>
        <taxon>Punica</taxon>
    </lineage>
</organism>
<comment type="caution">
    <text evidence="2">The sequence shown here is derived from an EMBL/GenBank/DDBJ whole genome shotgun (WGS) entry which is preliminary data.</text>
</comment>
<gene>
    <name evidence="2" type="ORF">CRG98_049614</name>
</gene>
<dbReference type="InterPro" id="IPR044974">
    <property type="entry name" value="Disease_R_plants"/>
</dbReference>
<protein>
    <recommendedName>
        <fullName evidence="1">NB-ARC domain-containing protein</fullName>
    </recommendedName>
</protein>
<evidence type="ECO:0000313" key="2">
    <source>
        <dbReference type="EMBL" id="PKI06691.1"/>
    </source>
</evidence>
<accession>A0A2I0HA43</accession>
<dbReference type="Gene3D" id="3.40.50.300">
    <property type="entry name" value="P-loop containing nucleotide triphosphate hydrolases"/>
    <property type="match status" value="1"/>
</dbReference>
<dbReference type="Proteomes" id="UP000233551">
    <property type="component" value="Unassembled WGS sequence"/>
</dbReference>
<dbReference type="AlphaFoldDB" id="A0A2I0HA43"/>
<dbReference type="PANTHER" id="PTHR11017">
    <property type="entry name" value="LEUCINE-RICH REPEAT-CONTAINING PROTEIN"/>
    <property type="match status" value="1"/>
</dbReference>
<name>A0A2I0HA43_PUNGR</name>
<dbReference type="EMBL" id="PGOL01041436">
    <property type="protein sequence ID" value="PKI06691.1"/>
    <property type="molecule type" value="Genomic_DNA"/>
</dbReference>
<feature type="domain" description="NB-ARC" evidence="1">
    <location>
        <begin position="2"/>
        <end position="82"/>
    </location>
</feature>
<dbReference type="InterPro" id="IPR027417">
    <property type="entry name" value="P-loop_NTPase"/>
</dbReference>
<evidence type="ECO:0000313" key="3">
    <source>
        <dbReference type="Proteomes" id="UP000233551"/>
    </source>
</evidence>
<sequence length="87" mass="10219">MREIRIRLSQKKLLLVLDNLDKKEQPYFFTGERDFLGPGSRILITTRDEQLLDDLGVHEKFMVPGLNPQDSLQLFFHHAFDQGHPKE</sequence>
<dbReference type="GO" id="GO:0043531">
    <property type="term" value="F:ADP binding"/>
    <property type="evidence" value="ECO:0007669"/>
    <property type="project" value="InterPro"/>
</dbReference>
<dbReference type="Pfam" id="PF00931">
    <property type="entry name" value="NB-ARC"/>
    <property type="match status" value="1"/>
</dbReference>
<reference evidence="2 3" key="1">
    <citation type="submission" date="2017-11" db="EMBL/GenBank/DDBJ databases">
        <title>De-novo sequencing of pomegranate (Punica granatum L.) genome.</title>
        <authorList>
            <person name="Akparov Z."/>
            <person name="Amiraslanov A."/>
            <person name="Hajiyeva S."/>
            <person name="Abbasov M."/>
            <person name="Kaur K."/>
            <person name="Hamwieh A."/>
            <person name="Solovyev V."/>
            <person name="Salamov A."/>
            <person name="Braich B."/>
            <person name="Kosarev P."/>
            <person name="Mahmoud A."/>
            <person name="Hajiyev E."/>
            <person name="Babayeva S."/>
            <person name="Izzatullayeva V."/>
            <person name="Mammadov A."/>
            <person name="Mammadov A."/>
            <person name="Sharifova S."/>
            <person name="Ojaghi J."/>
            <person name="Eynullazada K."/>
            <person name="Bayramov B."/>
            <person name="Abdulazimova A."/>
            <person name="Shahmuradov I."/>
        </authorList>
    </citation>
    <scope>NUCLEOTIDE SEQUENCE [LARGE SCALE GENOMIC DNA]</scope>
    <source>
        <strain evidence="3">cv. AG2017</strain>
        <tissue evidence="2">Leaf</tissue>
    </source>
</reference>
<evidence type="ECO:0000259" key="1">
    <source>
        <dbReference type="Pfam" id="PF00931"/>
    </source>
</evidence>
<keyword evidence="3" id="KW-1185">Reference proteome</keyword>
<dbReference type="InterPro" id="IPR002182">
    <property type="entry name" value="NB-ARC"/>
</dbReference>
<dbReference type="PANTHER" id="PTHR11017:SF570">
    <property type="entry name" value="DISEASE RESISTANCE PROTEIN (TIR-NBS CLASS)-RELATED"/>
    <property type="match status" value="1"/>
</dbReference>
<dbReference type="GO" id="GO:0006952">
    <property type="term" value="P:defense response"/>
    <property type="evidence" value="ECO:0007669"/>
    <property type="project" value="InterPro"/>
</dbReference>
<feature type="non-terminal residue" evidence="2">
    <location>
        <position position="87"/>
    </location>
</feature>
<dbReference type="SUPFAM" id="SSF52540">
    <property type="entry name" value="P-loop containing nucleoside triphosphate hydrolases"/>
    <property type="match status" value="1"/>
</dbReference>
<proteinExistence type="predicted"/>